<dbReference type="PANTHER" id="PTHR31859:SF1">
    <property type="entry name" value="TETRATRICOPEPTIDE REPEAT PROTEIN 39C"/>
    <property type="match status" value="1"/>
</dbReference>
<feature type="region of interest" description="Disordered" evidence="1">
    <location>
        <begin position="1"/>
        <end position="56"/>
    </location>
</feature>
<dbReference type="GO" id="GO:0005829">
    <property type="term" value="C:cytosol"/>
    <property type="evidence" value="ECO:0007669"/>
    <property type="project" value="TreeGrafter"/>
</dbReference>
<dbReference type="SUPFAM" id="SSF48452">
    <property type="entry name" value="TPR-like"/>
    <property type="match status" value="1"/>
</dbReference>
<sequence length="663" mass="75067">MNTKMVKSLSFSNKKADNKPSPKGLFGKLGSPFSTQSQPSTPAGTPPHLHSTLSDQAAPASLEEKQLYEEIAQCRVALDHFLNSNINEAEAILKPHYKDSMYFSLGYSFILYLKSVMTFQEDDIEATLGVLKHTIQLAANLRKKESGWLGSVTSWVKGTTLEDVKSMTVVERHAELVHAEAYLLKALLSIIHDESVMSFLRESLNIRSSYTAYTTLEKYVNEAEKTSTTLDNDFTSGVALGVGCFSLILSMLPASVAKVAELIGFSCDRAHGLKVLESVGGWDKHHDGSIPEETDVHTGLRSQMCNMILIVYHIILSTMIQLSDVDRPFAENILNDCLRKFPRGVFFLYFNGRLMGSKRLLKEAEEQYQLAIDTQKDWKQLQHMCFWELGLIYLMEQEWQKAYDIYTVLLRDSKWSKAVYTYLKAVSLYQLAGVTQDAATKAKYMKEVEGYMDQVTGEKQKIAGKSIPMEKFVARKARKFLSQDNYLLLPDLEILNAFTAYDFIPANLLHAGLHRINTEISRLESLPAEKRSTYYYDDLCLAEFLRAITSRELYEQDSDKAAMLSTHEKSLQFVFDHADKIQLDHYIYYFGRYEKACMLILEKEYTKAESEIQVVLKANDRGQYSIGSGPHAKNKYSLASALVFKCHNCMTKIKAESSSSASK</sequence>
<dbReference type="AlphaFoldDB" id="A0A8H4BJW2"/>
<accession>A0A8H4BJW2</accession>
<organism evidence="2 3">
    <name type="scientific">Mucor circinelloides f. lusitanicus</name>
    <name type="common">Mucor racemosus var. lusitanicus</name>
    <dbReference type="NCBI Taxonomy" id="29924"/>
    <lineage>
        <taxon>Eukaryota</taxon>
        <taxon>Fungi</taxon>
        <taxon>Fungi incertae sedis</taxon>
        <taxon>Mucoromycota</taxon>
        <taxon>Mucoromycotina</taxon>
        <taxon>Mucoromycetes</taxon>
        <taxon>Mucorales</taxon>
        <taxon>Mucorineae</taxon>
        <taxon>Mucoraceae</taxon>
        <taxon>Mucor</taxon>
    </lineage>
</organism>
<proteinExistence type="predicted"/>
<dbReference type="PANTHER" id="PTHR31859">
    <property type="entry name" value="TETRATRICOPEPTIDE REPEAT PROTEIN 39 FAMILY MEMBER"/>
    <property type="match status" value="1"/>
</dbReference>
<dbReference type="GO" id="GO:0005741">
    <property type="term" value="C:mitochondrial outer membrane"/>
    <property type="evidence" value="ECO:0007669"/>
    <property type="project" value="TreeGrafter"/>
</dbReference>
<dbReference type="Proteomes" id="UP000469890">
    <property type="component" value="Unassembled WGS sequence"/>
</dbReference>
<name>A0A8H4BJW2_MUCCL</name>
<protein>
    <recommendedName>
        <fullName evidence="4">Tetratricopeptide repeat protein 39B</fullName>
    </recommendedName>
</protein>
<feature type="compositionally biased region" description="Polar residues" evidence="1">
    <location>
        <begin position="1"/>
        <end position="13"/>
    </location>
</feature>
<reference evidence="2 3" key="1">
    <citation type="submission" date="2019-09" db="EMBL/GenBank/DDBJ databases">
        <authorList>
            <consortium name="DOE Joint Genome Institute"/>
            <person name="Mondo S.J."/>
            <person name="Navarro-Mendoza M.I."/>
            <person name="Perez-Arques C."/>
            <person name="Panchal S."/>
            <person name="Nicolas F.E."/>
            <person name="Ganguly P."/>
            <person name="Pangilinan J."/>
            <person name="Grigoriev I."/>
            <person name="Heitman J."/>
            <person name="Sanya K."/>
            <person name="Garre V."/>
        </authorList>
    </citation>
    <scope>NUCLEOTIDE SEQUENCE [LARGE SCALE GENOMIC DNA]</scope>
    <source>
        <strain evidence="2 3">MU402</strain>
    </source>
</reference>
<dbReference type="GO" id="GO:0005634">
    <property type="term" value="C:nucleus"/>
    <property type="evidence" value="ECO:0007669"/>
    <property type="project" value="TreeGrafter"/>
</dbReference>
<feature type="compositionally biased region" description="Low complexity" evidence="1">
    <location>
        <begin position="31"/>
        <end position="42"/>
    </location>
</feature>
<evidence type="ECO:0008006" key="4">
    <source>
        <dbReference type="Google" id="ProtNLM"/>
    </source>
</evidence>
<evidence type="ECO:0000313" key="3">
    <source>
        <dbReference type="Proteomes" id="UP000469890"/>
    </source>
</evidence>
<gene>
    <name evidence="2" type="ORF">FB192DRAFT_1327000</name>
</gene>
<dbReference type="EMBL" id="JAAECE010000004">
    <property type="protein sequence ID" value="KAF1802721.1"/>
    <property type="molecule type" value="Genomic_DNA"/>
</dbReference>
<comment type="caution">
    <text evidence="2">The sequence shown here is derived from an EMBL/GenBank/DDBJ whole genome shotgun (WGS) entry which is preliminary data.</text>
</comment>
<dbReference type="InterPro" id="IPR011990">
    <property type="entry name" value="TPR-like_helical_dom_sf"/>
</dbReference>
<evidence type="ECO:0000256" key="1">
    <source>
        <dbReference type="SAM" id="MobiDB-lite"/>
    </source>
</evidence>
<evidence type="ECO:0000313" key="2">
    <source>
        <dbReference type="EMBL" id="KAF1802721.1"/>
    </source>
</evidence>
<dbReference type="Pfam" id="PF10300">
    <property type="entry name" value="Iml2-TPR_39"/>
    <property type="match status" value="1"/>
</dbReference>
<dbReference type="InterPro" id="IPR019412">
    <property type="entry name" value="IML2/TPR_39"/>
</dbReference>